<organism evidence="3 4">
    <name type="scientific">Fragilariopsis cylindrus CCMP1102</name>
    <dbReference type="NCBI Taxonomy" id="635003"/>
    <lineage>
        <taxon>Eukaryota</taxon>
        <taxon>Sar</taxon>
        <taxon>Stramenopiles</taxon>
        <taxon>Ochrophyta</taxon>
        <taxon>Bacillariophyta</taxon>
        <taxon>Bacillariophyceae</taxon>
        <taxon>Bacillariophycidae</taxon>
        <taxon>Bacillariales</taxon>
        <taxon>Bacillariaceae</taxon>
        <taxon>Fragilariopsis</taxon>
    </lineage>
</organism>
<dbReference type="InParanoid" id="A0A1E7EZU8"/>
<dbReference type="EMBL" id="KV784368">
    <property type="protein sequence ID" value="OEU11335.1"/>
    <property type="molecule type" value="Genomic_DNA"/>
</dbReference>
<evidence type="ECO:0000256" key="2">
    <source>
        <dbReference type="SAM" id="SignalP"/>
    </source>
</evidence>
<accession>A0A1E7EZU8</accession>
<protein>
    <submittedName>
        <fullName evidence="3">Uncharacterized protein</fullName>
    </submittedName>
</protein>
<feature type="compositionally biased region" description="Polar residues" evidence="1">
    <location>
        <begin position="69"/>
        <end position="78"/>
    </location>
</feature>
<proteinExistence type="predicted"/>
<dbReference type="Proteomes" id="UP000095751">
    <property type="component" value="Unassembled WGS sequence"/>
</dbReference>
<dbReference type="OrthoDB" id="199096at2759"/>
<dbReference type="AlphaFoldDB" id="A0A1E7EZU8"/>
<evidence type="ECO:0000313" key="3">
    <source>
        <dbReference type="EMBL" id="OEU11335.1"/>
    </source>
</evidence>
<feature type="signal peptide" evidence="2">
    <location>
        <begin position="1"/>
        <end position="26"/>
    </location>
</feature>
<name>A0A1E7EZU8_9STRA</name>
<reference evidence="3 4" key="1">
    <citation type="submission" date="2016-09" db="EMBL/GenBank/DDBJ databases">
        <title>Extensive genetic diversity and differential bi-allelic expression allows diatom success in the polar Southern Ocean.</title>
        <authorList>
            <consortium name="DOE Joint Genome Institute"/>
            <person name="Mock T."/>
            <person name="Otillar R.P."/>
            <person name="Strauss J."/>
            <person name="Dupont C."/>
            <person name="Frickenhaus S."/>
            <person name="Maumus F."/>
            <person name="Mcmullan M."/>
            <person name="Sanges R."/>
            <person name="Schmutz J."/>
            <person name="Toseland A."/>
            <person name="Valas R."/>
            <person name="Veluchamy A."/>
            <person name="Ward B.J."/>
            <person name="Allen A."/>
            <person name="Barry K."/>
            <person name="Falciatore A."/>
            <person name="Ferrante M."/>
            <person name="Fortunato A.E."/>
            <person name="Gloeckner G."/>
            <person name="Gruber A."/>
            <person name="Hipkin R."/>
            <person name="Janech M."/>
            <person name="Kroth P."/>
            <person name="Leese F."/>
            <person name="Lindquist E."/>
            <person name="Lyon B.R."/>
            <person name="Martin J."/>
            <person name="Mayer C."/>
            <person name="Parker M."/>
            <person name="Quesneville H."/>
            <person name="Raymond J."/>
            <person name="Uhlig C."/>
            <person name="Valentin K.U."/>
            <person name="Worden A.Z."/>
            <person name="Armbrust E.V."/>
            <person name="Bowler C."/>
            <person name="Green B."/>
            <person name="Moulton V."/>
            <person name="Van Oosterhout C."/>
            <person name="Grigoriev I."/>
        </authorList>
    </citation>
    <scope>NUCLEOTIDE SEQUENCE [LARGE SCALE GENOMIC DNA]</scope>
    <source>
        <strain evidence="3 4">CCMP1102</strain>
    </source>
</reference>
<gene>
    <name evidence="3" type="ORF">FRACYDRAFT_245645</name>
</gene>
<feature type="region of interest" description="Disordered" evidence="1">
    <location>
        <begin position="58"/>
        <end position="82"/>
    </location>
</feature>
<keyword evidence="4" id="KW-1185">Reference proteome</keyword>
<evidence type="ECO:0000313" key="4">
    <source>
        <dbReference type="Proteomes" id="UP000095751"/>
    </source>
</evidence>
<evidence type="ECO:0000256" key="1">
    <source>
        <dbReference type="SAM" id="MobiDB-lite"/>
    </source>
</evidence>
<keyword evidence="2" id="KW-0732">Signal</keyword>
<feature type="chain" id="PRO_5009192449" evidence="2">
    <location>
        <begin position="27"/>
        <end position="162"/>
    </location>
</feature>
<dbReference type="KEGG" id="fcy:FRACYDRAFT_245645"/>
<sequence>MMRLTLTPCSLIIAVLLGNNLMFASSMSLHHTTNLEITYPCLSLPKHGKILVPHPQSINTARRIDSTDNDTPTPNKSNPPYDVSNFRGRSALGYIYASVSVSKSCPVEKETHSRDGTFLAEIDVPYGLGRNSQLVMGINNHHVGSYYWARSVGIGASMEAPG</sequence>